<reference evidence="1 2" key="1">
    <citation type="journal article" date="2018" name="Sci. Rep.">
        <title>Genome sequence of the cauliflower mushroom Sparassis crispa (Hanabiratake) and its association with beneficial usage.</title>
        <authorList>
            <person name="Kiyama R."/>
            <person name="Furutani Y."/>
            <person name="Kawaguchi K."/>
            <person name="Nakanishi T."/>
        </authorList>
    </citation>
    <scope>NUCLEOTIDE SEQUENCE [LARGE SCALE GENOMIC DNA]</scope>
</reference>
<accession>A0A401GKQ6</accession>
<organism evidence="1 2">
    <name type="scientific">Sparassis crispa</name>
    <dbReference type="NCBI Taxonomy" id="139825"/>
    <lineage>
        <taxon>Eukaryota</taxon>
        <taxon>Fungi</taxon>
        <taxon>Dikarya</taxon>
        <taxon>Basidiomycota</taxon>
        <taxon>Agaricomycotina</taxon>
        <taxon>Agaricomycetes</taxon>
        <taxon>Polyporales</taxon>
        <taxon>Sparassidaceae</taxon>
        <taxon>Sparassis</taxon>
    </lineage>
</organism>
<evidence type="ECO:0000313" key="2">
    <source>
        <dbReference type="Proteomes" id="UP000287166"/>
    </source>
</evidence>
<name>A0A401GKQ6_9APHY</name>
<dbReference type="InParanoid" id="A0A401GKQ6"/>
<dbReference type="GeneID" id="38779663"/>
<protein>
    <submittedName>
        <fullName evidence="1">Uncharacterized protein</fullName>
    </submittedName>
</protein>
<keyword evidence="2" id="KW-1185">Reference proteome</keyword>
<dbReference type="AlphaFoldDB" id="A0A401GKQ6"/>
<proteinExistence type="predicted"/>
<sequence length="260" mass="29684">MKDAVLPGRIRRQRSSSLPCDSNSINPFRTEERVQQLEHKRRVVNVNTVLRELPEFQALKVLLLSSLLQHIERKGWSEINGTCETDIRIYSPVLKIYPHVVIVASENTVNISLLRKCGDSPVYSPSPKLLILSEIRPFHLVVVVDGEQSDSHRKVEYLGIYSAHNPDKSLSVLCWYRFLSKSEQSNMGKLSMALEKTNQEDEPSQDPESDKQQALETYLPLHMLYLENIGLGLEPAFWLAIQDEDSEYEIVQNEEAPGDL</sequence>
<gene>
    <name evidence="1" type="ORF">SCP_0411310</name>
</gene>
<comment type="caution">
    <text evidence="1">The sequence shown here is derived from an EMBL/GenBank/DDBJ whole genome shotgun (WGS) entry which is preliminary data.</text>
</comment>
<evidence type="ECO:0000313" key="1">
    <source>
        <dbReference type="EMBL" id="GBE82746.1"/>
    </source>
</evidence>
<dbReference type="EMBL" id="BFAD01000004">
    <property type="protein sequence ID" value="GBE82746.1"/>
    <property type="molecule type" value="Genomic_DNA"/>
</dbReference>
<dbReference type="RefSeq" id="XP_027613659.1">
    <property type="nucleotide sequence ID" value="XM_027757858.1"/>
</dbReference>
<dbReference type="Proteomes" id="UP000287166">
    <property type="component" value="Unassembled WGS sequence"/>
</dbReference>